<dbReference type="EMBL" id="ML732229">
    <property type="protein sequence ID" value="KAB8073296.1"/>
    <property type="molecule type" value="Genomic_DNA"/>
</dbReference>
<protein>
    <submittedName>
        <fullName evidence="2">Uncharacterized protein</fullName>
    </submittedName>
</protein>
<reference evidence="2 3" key="1">
    <citation type="submission" date="2019-04" db="EMBL/GenBank/DDBJ databases">
        <title>Friends and foes A comparative genomics study of 23 Aspergillus species from section Flavi.</title>
        <authorList>
            <consortium name="DOE Joint Genome Institute"/>
            <person name="Kjaerbolling I."/>
            <person name="Vesth T."/>
            <person name="Frisvad J.C."/>
            <person name="Nybo J.L."/>
            <person name="Theobald S."/>
            <person name="Kildgaard S."/>
            <person name="Isbrandt T."/>
            <person name="Kuo A."/>
            <person name="Sato A."/>
            <person name="Lyhne E.K."/>
            <person name="Kogle M.E."/>
            <person name="Wiebenga A."/>
            <person name="Kun R.S."/>
            <person name="Lubbers R.J."/>
            <person name="Makela M.R."/>
            <person name="Barry K."/>
            <person name="Chovatia M."/>
            <person name="Clum A."/>
            <person name="Daum C."/>
            <person name="Haridas S."/>
            <person name="He G."/>
            <person name="LaButti K."/>
            <person name="Lipzen A."/>
            <person name="Mondo S."/>
            <person name="Riley R."/>
            <person name="Salamov A."/>
            <person name="Simmons B.A."/>
            <person name="Magnuson J.K."/>
            <person name="Henrissat B."/>
            <person name="Mortensen U.H."/>
            <person name="Larsen T.O."/>
            <person name="Devries R.P."/>
            <person name="Grigoriev I.V."/>
            <person name="Machida M."/>
            <person name="Baker S.E."/>
            <person name="Andersen M.R."/>
        </authorList>
    </citation>
    <scope>NUCLEOTIDE SEQUENCE [LARGE SCALE GENOMIC DNA]</scope>
    <source>
        <strain evidence="2 3">CBS 151.66</strain>
    </source>
</reference>
<organism evidence="2 3">
    <name type="scientific">Aspergillus leporis</name>
    <dbReference type="NCBI Taxonomy" id="41062"/>
    <lineage>
        <taxon>Eukaryota</taxon>
        <taxon>Fungi</taxon>
        <taxon>Dikarya</taxon>
        <taxon>Ascomycota</taxon>
        <taxon>Pezizomycotina</taxon>
        <taxon>Eurotiomycetes</taxon>
        <taxon>Eurotiomycetidae</taxon>
        <taxon>Eurotiales</taxon>
        <taxon>Aspergillaceae</taxon>
        <taxon>Aspergillus</taxon>
        <taxon>Aspergillus subgen. Circumdati</taxon>
    </lineage>
</organism>
<sequence>MTEPSKTNITEDVKTNSVPDPPRRRRPPKLRKKNADTEETNEQQLDNPKEPSTQDSPPNEQQPDTPKEASTQESPPSEPRGKENMDDTPGDTESIDRNPTTDEAQSSGPELQPEPRQDRAVRRQETVKEDRPDENQAPQRRRRRRRGQQEMVPLGNVDDLGNTVNEAGELVQAVGSKAVNSVGDTAGKVVGGALSSGDSEEKKGKDEQLRLRLDLNLDIEVQLKAKIHGDLTLQLLN</sequence>
<feature type="compositionally biased region" description="Basic and acidic residues" evidence="1">
    <location>
        <begin position="113"/>
        <end position="134"/>
    </location>
</feature>
<proteinExistence type="predicted"/>
<keyword evidence="3" id="KW-1185">Reference proteome</keyword>
<name>A0A5N5WXL8_9EURO</name>
<dbReference type="OrthoDB" id="2873061at2759"/>
<dbReference type="AlphaFoldDB" id="A0A5N5WXL8"/>
<dbReference type="PANTHER" id="PTHR35587">
    <property type="entry name" value="EXPRESSED PROTEIN"/>
    <property type="match status" value="1"/>
</dbReference>
<evidence type="ECO:0000313" key="3">
    <source>
        <dbReference type="Proteomes" id="UP000326565"/>
    </source>
</evidence>
<feature type="region of interest" description="Disordered" evidence="1">
    <location>
        <begin position="1"/>
        <end position="162"/>
    </location>
</feature>
<dbReference type="Proteomes" id="UP000326565">
    <property type="component" value="Unassembled WGS sequence"/>
</dbReference>
<evidence type="ECO:0000256" key="1">
    <source>
        <dbReference type="SAM" id="MobiDB-lite"/>
    </source>
</evidence>
<accession>A0A5N5WXL8</accession>
<feature type="compositionally biased region" description="Polar residues" evidence="1">
    <location>
        <begin position="42"/>
        <end position="75"/>
    </location>
</feature>
<evidence type="ECO:0000313" key="2">
    <source>
        <dbReference type="EMBL" id="KAB8073296.1"/>
    </source>
</evidence>
<gene>
    <name evidence="2" type="ORF">BDV29DRAFT_138694</name>
</gene>
<dbReference type="PANTHER" id="PTHR35587:SF4">
    <property type="match status" value="1"/>
</dbReference>
<feature type="compositionally biased region" description="Basic residues" evidence="1">
    <location>
        <begin position="23"/>
        <end position="32"/>
    </location>
</feature>